<dbReference type="VEuPathDB" id="FungiDB:BD410DRAFT_491692"/>
<dbReference type="OrthoDB" id="2674421at2759"/>
<accession>A0A4Y7PUH2</accession>
<evidence type="ECO:0000313" key="2">
    <source>
        <dbReference type="EMBL" id="TDL18681.1"/>
    </source>
</evidence>
<feature type="domain" description="WW" evidence="1">
    <location>
        <begin position="51"/>
        <end position="75"/>
    </location>
</feature>
<dbReference type="SUPFAM" id="SSF51045">
    <property type="entry name" value="WW domain"/>
    <property type="match status" value="1"/>
</dbReference>
<keyword evidence="3" id="KW-1185">Reference proteome</keyword>
<reference evidence="2 3" key="1">
    <citation type="submission" date="2018-06" db="EMBL/GenBank/DDBJ databases">
        <title>A transcriptomic atlas of mushroom development highlights an independent origin of complex multicellularity.</title>
        <authorList>
            <consortium name="DOE Joint Genome Institute"/>
            <person name="Krizsan K."/>
            <person name="Almasi E."/>
            <person name="Merenyi Z."/>
            <person name="Sahu N."/>
            <person name="Viragh M."/>
            <person name="Koszo T."/>
            <person name="Mondo S."/>
            <person name="Kiss B."/>
            <person name="Balint B."/>
            <person name="Kues U."/>
            <person name="Barry K."/>
            <person name="Hegedus J.C."/>
            <person name="Henrissat B."/>
            <person name="Johnson J."/>
            <person name="Lipzen A."/>
            <person name="Ohm R."/>
            <person name="Nagy I."/>
            <person name="Pangilinan J."/>
            <person name="Yan J."/>
            <person name="Xiong Y."/>
            <person name="Grigoriev I.V."/>
            <person name="Hibbett D.S."/>
            <person name="Nagy L.G."/>
        </authorList>
    </citation>
    <scope>NUCLEOTIDE SEQUENCE [LARGE SCALE GENOMIC DNA]</scope>
    <source>
        <strain evidence="2 3">SZMC22713</strain>
    </source>
</reference>
<name>A0A4Y7PUH2_9AGAM</name>
<dbReference type="EMBL" id="ML170205">
    <property type="protein sequence ID" value="TDL18681.1"/>
    <property type="molecule type" value="Genomic_DNA"/>
</dbReference>
<gene>
    <name evidence="2" type="ORF">BD410DRAFT_491692</name>
</gene>
<proteinExistence type="predicted"/>
<evidence type="ECO:0000259" key="1">
    <source>
        <dbReference type="PROSITE" id="PS50020"/>
    </source>
</evidence>
<dbReference type="PROSITE" id="PS50020">
    <property type="entry name" value="WW_DOMAIN_2"/>
    <property type="match status" value="1"/>
</dbReference>
<dbReference type="Gene3D" id="2.20.70.10">
    <property type="match status" value="1"/>
</dbReference>
<sequence length="169" mass="19716">MDHGSFLKLSSLLRPISTHQSQHYDCTCISAQPSDKLIPETSFTLYLKQKSTLPPDWSSHIQSKGQLYFYNRTTRIVTEANVHDVSTLERICRWSLVLYHMVRIEQFNLPPRFEIFLELEEGDCDACNYYLVDHDSQTEFWLQDVNSDEVFGLITNIRALRMSIVLLNP</sequence>
<dbReference type="InterPro" id="IPR036020">
    <property type="entry name" value="WW_dom_sf"/>
</dbReference>
<evidence type="ECO:0000313" key="3">
    <source>
        <dbReference type="Proteomes" id="UP000294933"/>
    </source>
</evidence>
<dbReference type="InterPro" id="IPR001202">
    <property type="entry name" value="WW_dom"/>
</dbReference>
<organism evidence="2 3">
    <name type="scientific">Rickenella mellea</name>
    <dbReference type="NCBI Taxonomy" id="50990"/>
    <lineage>
        <taxon>Eukaryota</taxon>
        <taxon>Fungi</taxon>
        <taxon>Dikarya</taxon>
        <taxon>Basidiomycota</taxon>
        <taxon>Agaricomycotina</taxon>
        <taxon>Agaricomycetes</taxon>
        <taxon>Hymenochaetales</taxon>
        <taxon>Rickenellaceae</taxon>
        <taxon>Rickenella</taxon>
    </lineage>
</organism>
<dbReference type="Proteomes" id="UP000294933">
    <property type="component" value="Unassembled WGS sequence"/>
</dbReference>
<protein>
    <recommendedName>
        <fullName evidence="1">WW domain-containing protein</fullName>
    </recommendedName>
</protein>
<dbReference type="AlphaFoldDB" id="A0A4Y7PUH2"/>